<name>A0ABW3D4K9_9BACL</name>
<dbReference type="EMBL" id="JBHTIU010000010">
    <property type="protein sequence ID" value="MFD0868227.1"/>
    <property type="molecule type" value="Genomic_DNA"/>
</dbReference>
<comment type="caution">
    <text evidence="1">The sequence shown here is derived from an EMBL/GenBank/DDBJ whole genome shotgun (WGS) entry which is preliminary data.</text>
</comment>
<gene>
    <name evidence="1" type="ORF">ACFQ03_03630</name>
</gene>
<accession>A0ABW3D4K9</accession>
<reference evidence="2" key="1">
    <citation type="journal article" date="2019" name="Int. J. Syst. Evol. Microbiol.">
        <title>The Global Catalogue of Microorganisms (GCM) 10K type strain sequencing project: providing services to taxonomists for standard genome sequencing and annotation.</title>
        <authorList>
            <consortium name="The Broad Institute Genomics Platform"/>
            <consortium name="The Broad Institute Genome Sequencing Center for Infectious Disease"/>
            <person name="Wu L."/>
            <person name="Ma J."/>
        </authorList>
    </citation>
    <scope>NUCLEOTIDE SEQUENCE [LARGE SCALE GENOMIC DNA]</scope>
    <source>
        <strain evidence="2">CCUG 57263</strain>
    </source>
</reference>
<organism evidence="1 2">
    <name type="scientific">Paenibacillus residui</name>
    <dbReference type="NCBI Taxonomy" id="629724"/>
    <lineage>
        <taxon>Bacteria</taxon>
        <taxon>Bacillati</taxon>
        <taxon>Bacillota</taxon>
        <taxon>Bacilli</taxon>
        <taxon>Bacillales</taxon>
        <taxon>Paenibacillaceae</taxon>
        <taxon>Paenibacillus</taxon>
    </lineage>
</organism>
<keyword evidence="2" id="KW-1185">Reference proteome</keyword>
<dbReference type="Proteomes" id="UP001597120">
    <property type="component" value="Unassembled WGS sequence"/>
</dbReference>
<sequence length="168" mass="18683">MFNGRFNCISFLCFFGPGIRDNKNNVVDVKDLLPQSVIDNYKGSLNSIDELLASADITIRTIDPEDYPDGFEGIKVNNVDELAALVLSSKNQISEQLGTANPYDTQADFSIAGSNVVTHDYTIGDFYTYWVKLYATITYDVGKYPQDREITSLSANTQLHGFTLGVSW</sequence>
<proteinExistence type="predicted"/>
<protein>
    <submittedName>
        <fullName evidence="1">Uncharacterized protein</fullName>
    </submittedName>
</protein>
<evidence type="ECO:0000313" key="2">
    <source>
        <dbReference type="Proteomes" id="UP001597120"/>
    </source>
</evidence>
<dbReference type="RefSeq" id="WP_379286118.1">
    <property type="nucleotide sequence ID" value="NZ_JBHTIU010000010.1"/>
</dbReference>
<evidence type="ECO:0000313" key="1">
    <source>
        <dbReference type="EMBL" id="MFD0868227.1"/>
    </source>
</evidence>